<feature type="compositionally biased region" description="Basic and acidic residues" evidence="1">
    <location>
        <begin position="50"/>
        <end position="63"/>
    </location>
</feature>
<reference evidence="2 3" key="1">
    <citation type="submission" date="2015-04" db="EMBL/GenBank/DDBJ databases">
        <title>Lasius niger genome sequencing.</title>
        <authorList>
            <person name="Konorov E.A."/>
            <person name="Nikitin M.A."/>
            <person name="Kirill M.V."/>
            <person name="Chang P."/>
        </authorList>
    </citation>
    <scope>NUCLEOTIDE SEQUENCE [LARGE SCALE GENOMIC DNA]</scope>
    <source>
        <tissue evidence="2">Whole</tissue>
    </source>
</reference>
<feature type="region of interest" description="Disordered" evidence="1">
    <location>
        <begin position="20"/>
        <end position="69"/>
    </location>
</feature>
<dbReference type="AlphaFoldDB" id="A0A0J7KXV8"/>
<dbReference type="EMBL" id="LBMM01002206">
    <property type="protein sequence ID" value="KMQ95146.1"/>
    <property type="molecule type" value="Genomic_DNA"/>
</dbReference>
<gene>
    <name evidence="2" type="ORF">RF55_4659</name>
</gene>
<evidence type="ECO:0000313" key="2">
    <source>
        <dbReference type="EMBL" id="KMQ95146.1"/>
    </source>
</evidence>
<comment type="caution">
    <text evidence="2">The sequence shown here is derived from an EMBL/GenBank/DDBJ whole genome shotgun (WGS) entry which is preliminary data.</text>
</comment>
<organism evidence="2 3">
    <name type="scientific">Lasius niger</name>
    <name type="common">Black garden ant</name>
    <dbReference type="NCBI Taxonomy" id="67767"/>
    <lineage>
        <taxon>Eukaryota</taxon>
        <taxon>Metazoa</taxon>
        <taxon>Ecdysozoa</taxon>
        <taxon>Arthropoda</taxon>
        <taxon>Hexapoda</taxon>
        <taxon>Insecta</taxon>
        <taxon>Pterygota</taxon>
        <taxon>Neoptera</taxon>
        <taxon>Endopterygota</taxon>
        <taxon>Hymenoptera</taxon>
        <taxon>Apocrita</taxon>
        <taxon>Aculeata</taxon>
        <taxon>Formicoidea</taxon>
        <taxon>Formicidae</taxon>
        <taxon>Formicinae</taxon>
        <taxon>Lasius</taxon>
        <taxon>Lasius</taxon>
    </lineage>
</organism>
<proteinExistence type="predicted"/>
<evidence type="ECO:0000256" key="1">
    <source>
        <dbReference type="SAM" id="MobiDB-lite"/>
    </source>
</evidence>
<accession>A0A0J7KXV8</accession>
<sequence>MSVDDALFQTLVDFQVRLSHSPTPAQQTQTMVTVQPGAAPPSPVPGPSGEGRDDDSGTREPVRYKSVSRMVECGPEERLVMKRVLGPLDDPEEL</sequence>
<keyword evidence="3" id="KW-1185">Reference proteome</keyword>
<evidence type="ECO:0000313" key="3">
    <source>
        <dbReference type="Proteomes" id="UP000036403"/>
    </source>
</evidence>
<protein>
    <submittedName>
        <fullName evidence="2">Uncharacterized protein</fullName>
    </submittedName>
</protein>
<feature type="compositionally biased region" description="Polar residues" evidence="1">
    <location>
        <begin position="20"/>
        <end position="33"/>
    </location>
</feature>
<dbReference type="PaxDb" id="67767-A0A0J7KXV8"/>
<name>A0A0J7KXV8_LASNI</name>
<dbReference type="Proteomes" id="UP000036403">
    <property type="component" value="Unassembled WGS sequence"/>
</dbReference>